<evidence type="ECO:0000313" key="3">
    <source>
        <dbReference type="Proteomes" id="UP000189632"/>
    </source>
</evidence>
<proteinExistence type="predicted"/>
<sequence length="126" mass="14485">MWSTLLDEAKEKSKHLSREEAVKIGVLLTLFTGRRVVEIFCQGDFSPAQLIVDKKPVQNAYDSWHVNLYGQAKTWGADGTNFDKTYVIPTLTQSKNVIYAHWLMRNSSFGKEWAEMTPDEFKNDLL</sequence>
<dbReference type="AlphaFoldDB" id="A0A1U9MJI5"/>
<evidence type="ECO:0000259" key="1">
    <source>
        <dbReference type="Pfam" id="PF16684"/>
    </source>
</evidence>
<dbReference type="KEGG" id="bapi:BBC0122_017330"/>
<dbReference type="InterPro" id="IPR032047">
    <property type="entry name" value="ResT/TelK_cat"/>
</dbReference>
<gene>
    <name evidence="2" type="ORF">BBC0122_017330</name>
</gene>
<accession>A0A1U9MJI5</accession>
<protein>
    <submittedName>
        <fullName evidence="2">Telomere resolvase</fullName>
    </submittedName>
</protein>
<organism evidence="2 3">
    <name type="scientific">Bartonella choladocola</name>
    <dbReference type="NCBI Taxonomy" id="2750995"/>
    <lineage>
        <taxon>Bacteria</taxon>
        <taxon>Pseudomonadati</taxon>
        <taxon>Pseudomonadota</taxon>
        <taxon>Alphaproteobacteria</taxon>
        <taxon>Hyphomicrobiales</taxon>
        <taxon>Bartonellaceae</taxon>
        <taxon>Bartonella</taxon>
    </lineage>
</organism>
<dbReference type="Pfam" id="PF16684">
    <property type="entry name" value="ResT-TelK_cat"/>
    <property type="match status" value="1"/>
</dbReference>
<dbReference type="Proteomes" id="UP000189632">
    <property type="component" value="Chromosome"/>
</dbReference>
<dbReference type="Gene3D" id="1.10.443.30">
    <property type="entry name" value="Telomere resolvase"/>
    <property type="match status" value="1"/>
</dbReference>
<dbReference type="InterPro" id="IPR038280">
    <property type="entry name" value="ResT/TelK_cat_sf"/>
</dbReference>
<evidence type="ECO:0000313" key="2">
    <source>
        <dbReference type="EMBL" id="AQT47832.1"/>
    </source>
</evidence>
<reference evidence="2 3" key="1">
    <citation type="submission" date="2016-11" db="EMBL/GenBank/DDBJ databases">
        <title>Comparative genomics of Bartonella apis.</title>
        <authorList>
            <person name="Engel P."/>
        </authorList>
    </citation>
    <scope>NUCLEOTIDE SEQUENCE [LARGE SCALE GENOMIC DNA]</scope>
    <source>
        <strain evidence="2 3">BBC0122</strain>
    </source>
</reference>
<dbReference type="EMBL" id="CP015625">
    <property type="protein sequence ID" value="AQT47832.1"/>
    <property type="molecule type" value="Genomic_DNA"/>
</dbReference>
<name>A0A1U9MJI5_9HYPH</name>
<keyword evidence="3" id="KW-1185">Reference proteome</keyword>
<feature type="domain" description="Telomere resolvase ResT/TelK catalytic" evidence="1">
    <location>
        <begin position="12"/>
        <end position="123"/>
    </location>
</feature>